<accession>A0A1I2GQT4</accession>
<protein>
    <submittedName>
        <fullName evidence="1">Uncharacterized protein</fullName>
    </submittedName>
</protein>
<gene>
    <name evidence="1" type="ORF">SAMN04488035_1901</name>
</gene>
<dbReference type="AlphaFoldDB" id="A0A1I2GQT4"/>
<evidence type="ECO:0000313" key="2">
    <source>
        <dbReference type="Proteomes" id="UP000198520"/>
    </source>
</evidence>
<keyword evidence="2" id="KW-1185">Reference proteome</keyword>
<dbReference type="STRING" id="285351.SAMN04488035_1901"/>
<sequence length="117" mass="12682">MSSTPSDTALTPWEQAWHDALDTLELDLEQTNALLDATHALEVAQVALAKASQWRVPAGLGPMPATVAERASVVLEAQKETAARLARAIHQSRSHVKMLDAVDPRPHARPVYLDTQG</sequence>
<dbReference type="EMBL" id="FONZ01000003">
    <property type="protein sequence ID" value="SFF19349.1"/>
    <property type="molecule type" value="Genomic_DNA"/>
</dbReference>
<organism evidence="1 2">
    <name type="scientific">Flavimobilis marinus</name>
    <dbReference type="NCBI Taxonomy" id="285351"/>
    <lineage>
        <taxon>Bacteria</taxon>
        <taxon>Bacillati</taxon>
        <taxon>Actinomycetota</taxon>
        <taxon>Actinomycetes</taxon>
        <taxon>Micrococcales</taxon>
        <taxon>Jonesiaceae</taxon>
        <taxon>Flavimobilis</taxon>
    </lineage>
</organism>
<reference evidence="2" key="1">
    <citation type="submission" date="2016-10" db="EMBL/GenBank/DDBJ databases">
        <authorList>
            <person name="Varghese N."/>
            <person name="Submissions S."/>
        </authorList>
    </citation>
    <scope>NUCLEOTIDE SEQUENCE [LARGE SCALE GENOMIC DNA]</scope>
    <source>
        <strain evidence="2">DSM 19083</strain>
    </source>
</reference>
<name>A0A1I2GQT4_9MICO</name>
<dbReference type="Proteomes" id="UP000198520">
    <property type="component" value="Unassembled WGS sequence"/>
</dbReference>
<dbReference type="OrthoDB" id="4979236at2"/>
<proteinExistence type="predicted"/>
<evidence type="ECO:0000313" key="1">
    <source>
        <dbReference type="EMBL" id="SFF19349.1"/>
    </source>
</evidence>
<dbReference type="RefSeq" id="WP_093377821.1">
    <property type="nucleotide sequence ID" value="NZ_BNAN01000003.1"/>
</dbReference>